<accession>A0ABQ3V3R2</accession>
<feature type="transmembrane region" description="Helical" evidence="1">
    <location>
        <begin position="45"/>
        <end position="67"/>
    </location>
</feature>
<evidence type="ECO:0000313" key="2">
    <source>
        <dbReference type="EMBL" id="GHO59602.1"/>
    </source>
</evidence>
<reference evidence="2 3" key="1">
    <citation type="journal article" date="2021" name="Int. J. Syst. Evol. Microbiol.">
        <title>Reticulibacter mediterranei gen. nov., sp. nov., within the new family Reticulibacteraceae fam. nov., and Ktedonospora formicarum gen. nov., sp. nov., Ktedonobacter robiniae sp. nov., Dictyobacter formicarum sp. nov. and Dictyobacter arantiisoli sp. nov., belonging to the class Ktedonobacteria.</title>
        <authorList>
            <person name="Yabe S."/>
            <person name="Zheng Y."/>
            <person name="Wang C.M."/>
            <person name="Sakai Y."/>
            <person name="Abe K."/>
            <person name="Yokota A."/>
            <person name="Donadio S."/>
            <person name="Cavaletti L."/>
            <person name="Monciardini P."/>
        </authorList>
    </citation>
    <scope>NUCLEOTIDE SEQUENCE [LARGE SCALE GENOMIC DNA]</scope>
    <source>
        <strain evidence="2 3">SOSP1-30</strain>
    </source>
</reference>
<keyword evidence="1" id="KW-0472">Membrane</keyword>
<proteinExistence type="predicted"/>
<keyword evidence="1" id="KW-1133">Transmembrane helix</keyword>
<evidence type="ECO:0000256" key="1">
    <source>
        <dbReference type="SAM" id="Phobius"/>
    </source>
</evidence>
<dbReference type="Proteomes" id="UP000654345">
    <property type="component" value="Unassembled WGS sequence"/>
</dbReference>
<name>A0ABQ3V3R2_9CHLR</name>
<feature type="transmembrane region" description="Helical" evidence="1">
    <location>
        <begin position="14"/>
        <end position="39"/>
    </location>
</feature>
<dbReference type="RefSeq" id="WP_201375771.1">
    <property type="nucleotide sequence ID" value="NZ_BNJG01000003.1"/>
</dbReference>
<keyword evidence="1" id="KW-0812">Transmembrane</keyword>
<gene>
    <name evidence="2" type="ORF">KSB_80770</name>
</gene>
<comment type="caution">
    <text evidence="2">The sequence shown here is derived from an EMBL/GenBank/DDBJ whole genome shotgun (WGS) entry which is preliminary data.</text>
</comment>
<protein>
    <submittedName>
        <fullName evidence="2">Uncharacterized protein</fullName>
    </submittedName>
</protein>
<sequence length="76" mass="8324">MVVLRPILNAIKAVYNFIVGDMIILVGILIAFILLALIYTVSALAALRPFSGFILILAALIVLIATLSREAYSRHR</sequence>
<organism evidence="2 3">
    <name type="scientific">Ktedonobacter robiniae</name>
    <dbReference type="NCBI Taxonomy" id="2778365"/>
    <lineage>
        <taxon>Bacteria</taxon>
        <taxon>Bacillati</taxon>
        <taxon>Chloroflexota</taxon>
        <taxon>Ktedonobacteria</taxon>
        <taxon>Ktedonobacterales</taxon>
        <taxon>Ktedonobacteraceae</taxon>
        <taxon>Ktedonobacter</taxon>
    </lineage>
</organism>
<keyword evidence="3" id="KW-1185">Reference proteome</keyword>
<evidence type="ECO:0000313" key="3">
    <source>
        <dbReference type="Proteomes" id="UP000654345"/>
    </source>
</evidence>
<dbReference type="EMBL" id="BNJG01000003">
    <property type="protein sequence ID" value="GHO59602.1"/>
    <property type="molecule type" value="Genomic_DNA"/>
</dbReference>